<evidence type="ECO:0000259" key="8">
    <source>
        <dbReference type="PROSITE" id="PS50053"/>
    </source>
</evidence>
<dbReference type="InParanoid" id="C4JZG1"/>
<evidence type="ECO:0000256" key="3">
    <source>
        <dbReference type="ARBA" id="ARBA00022692"/>
    </source>
</evidence>
<dbReference type="OMA" id="WISEYLR"/>
<feature type="compositionally biased region" description="Polar residues" evidence="6">
    <location>
        <begin position="547"/>
        <end position="559"/>
    </location>
</feature>
<dbReference type="InterPro" id="IPR000626">
    <property type="entry name" value="Ubiquitin-like_dom"/>
</dbReference>
<evidence type="ECO:0000256" key="2">
    <source>
        <dbReference type="ARBA" id="ARBA00010487"/>
    </source>
</evidence>
<dbReference type="InterPro" id="IPR051584">
    <property type="entry name" value="GPCR-associated_LMBR1"/>
</dbReference>
<feature type="transmembrane region" description="Helical" evidence="7">
    <location>
        <begin position="324"/>
        <end position="349"/>
    </location>
</feature>
<feature type="transmembrane region" description="Helical" evidence="7">
    <location>
        <begin position="421"/>
        <end position="440"/>
    </location>
</feature>
<protein>
    <submittedName>
        <fullName evidence="10">Uncharacterized protein</fullName>
    </submittedName>
</protein>
<comment type="similarity">
    <text evidence="2">Belongs to the LIMR family.</text>
</comment>
<dbReference type="InterPro" id="IPR006876">
    <property type="entry name" value="LMBR1-like_membr_prot"/>
</dbReference>
<dbReference type="Gene3D" id="1.20.58.120">
    <property type="entry name" value="BAG domain"/>
    <property type="match status" value="1"/>
</dbReference>
<feature type="domain" description="BAG" evidence="9">
    <location>
        <begin position="1037"/>
        <end position="1096"/>
    </location>
</feature>
<feature type="transmembrane region" description="Helical" evidence="7">
    <location>
        <begin position="737"/>
        <end position="756"/>
    </location>
</feature>
<evidence type="ECO:0000313" key="11">
    <source>
        <dbReference type="Proteomes" id="UP000002058"/>
    </source>
</evidence>
<dbReference type="Pfam" id="PF02179">
    <property type="entry name" value="BAG"/>
    <property type="match status" value="1"/>
</dbReference>
<dbReference type="GO" id="GO:0051087">
    <property type="term" value="F:protein-folding chaperone binding"/>
    <property type="evidence" value="ECO:0007669"/>
    <property type="project" value="InterPro"/>
</dbReference>
<feature type="transmembrane region" description="Helical" evidence="7">
    <location>
        <begin position="472"/>
        <end position="490"/>
    </location>
</feature>
<feature type="transmembrane region" description="Helical" evidence="7">
    <location>
        <begin position="14"/>
        <end position="35"/>
    </location>
</feature>
<evidence type="ECO:0000256" key="5">
    <source>
        <dbReference type="ARBA" id="ARBA00023136"/>
    </source>
</evidence>
<dbReference type="SMART" id="SM00264">
    <property type="entry name" value="BAG"/>
    <property type="match status" value="1"/>
</dbReference>
<evidence type="ECO:0000256" key="4">
    <source>
        <dbReference type="ARBA" id="ARBA00022989"/>
    </source>
</evidence>
<sequence length="1098" mass="121906">MSLLSFQAARPPPVGSGVFAALAVVSIFCLVLLLLRHYLPLRNTPAYLTLPIFLALALPASVILLVPIDLTSSTAGNSPSGIWFPARVMLVSWRITYWLTFVLTWFVSALLEIFATRALTQTIYNGFHFSSLKSLVMALAYVWGLVLAIYLMGHGLVAIPRGLWRNARPGTKLRRLQSRAPLIYDRLIDAKSNLENIGAQISQLQRRKATVPPDLRDWIEELAEGASFPVSRPSQFVETDTSRSTGPVVITERYLAELTRNLNHAHHKNARFTDAWSRLVQEAADCQAIIDSSTSKHLEFSRLTAHSSFTRRRSFLSPYLRHVLHFHVLPIFHLICSGLFSLASVCIIWSELVKSFAPSISIVGLSVTHVYHGAASVTFLGQVVASGWMLYMCSAAFAGVSDTKVWRNRALVRRNTHGESACWYAGLIARLTVPLAYNFLTLLARDVQHKTSFYGFLGRFIDLTPLGKGFDYFFPILILVPVGATLFNMYGKVKSAFGFGLLEGDDGSADDPSGIGIGTWREGRDLINQELSGPGFLGLSSRSAAGNNSLTESDTSATSVPRRGPTLRSSQAASLPRYEHSTANRGVNVSSLASDDEDDESPFQSFVHRVKNTFETTETPSLQATRNRTTAFVPEFNTLHLHGLLTSACPEGELHLGPRVPSSKTKSMTVALLPAVRASAASYWDSLLSSLPPRLHDSLLDLEATTSQSIAVLSSRVARFAPASAFQLPPFPFDTSFVLAATAFAVLLALLTMAGFRRHNVRRDPFPTGGFRIPTEEELADRFFQGHRKSFLDEIQRTKRFFEDDDREPDVLRLRHHSTSYLLQFPAFAIGDGILTVGDVRRAAGNALDVTKLRRIKLLYKGRLLKNDNATAKSVGLKQNSLIMCVVSEDFGDDDDSTSESEVSEFSPYRQAYAELRERQRSPPRRRRTRSRRKSPRVERRRGDESDSSVHAEPPRRRSQSRRPRPRATSNAPPRREQRPPSPQPAPPPPAPARTTRMPTPSPALNASQNAQEKLRILDDYTDTVLEPLCLQFVKYPSGDQKSREMEHKRLGETAMTQVLLKADGVDVTGDSAARQQRKALINKVQLLLKRVDDAANL</sequence>
<dbReference type="PANTHER" id="PTHR21355">
    <property type="entry name" value="G-PROTEIN COUPLED RECEPTOR-ASSOCIATED PROTEIN LMBRD2"/>
    <property type="match status" value="1"/>
</dbReference>
<comment type="subcellular location">
    <subcellularLocation>
        <location evidence="1">Membrane</location>
        <topology evidence="1">Multi-pass membrane protein</topology>
    </subcellularLocation>
</comment>
<dbReference type="PROSITE" id="PS51035">
    <property type="entry name" value="BAG"/>
    <property type="match status" value="1"/>
</dbReference>
<evidence type="ECO:0000256" key="6">
    <source>
        <dbReference type="SAM" id="MobiDB-lite"/>
    </source>
</evidence>
<evidence type="ECO:0000256" key="7">
    <source>
        <dbReference type="SAM" id="Phobius"/>
    </source>
</evidence>
<feature type="compositionally biased region" description="Pro residues" evidence="6">
    <location>
        <begin position="980"/>
        <end position="992"/>
    </location>
</feature>
<feature type="compositionally biased region" description="Basic residues" evidence="6">
    <location>
        <begin position="922"/>
        <end position="935"/>
    </location>
</feature>
<feature type="region of interest" description="Disordered" evidence="6">
    <location>
        <begin position="547"/>
        <end position="586"/>
    </location>
</feature>
<keyword evidence="11" id="KW-1185">Reference proteome</keyword>
<feature type="transmembrane region" description="Helical" evidence="7">
    <location>
        <begin position="380"/>
        <end position="400"/>
    </location>
</feature>
<dbReference type="SUPFAM" id="SSF54236">
    <property type="entry name" value="Ubiquitin-like"/>
    <property type="match status" value="1"/>
</dbReference>
<proteinExistence type="inferred from homology"/>
<dbReference type="AlphaFoldDB" id="C4JZG1"/>
<dbReference type="SUPFAM" id="SSF63491">
    <property type="entry name" value="BAG domain"/>
    <property type="match status" value="1"/>
</dbReference>
<dbReference type="InterPro" id="IPR036533">
    <property type="entry name" value="BAG_dom_sf"/>
</dbReference>
<keyword evidence="3 7" id="KW-0812">Transmembrane</keyword>
<dbReference type="Proteomes" id="UP000002058">
    <property type="component" value="Unassembled WGS sequence"/>
</dbReference>
<dbReference type="HOGENOM" id="CLU_010501_0_0_1"/>
<dbReference type="KEGG" id="ure:UREG_07562"/>
<feature type="domain" description="Ubiquitin-like" evidence="8">
    <location>
        <begin position="836"/>
        <end position="892"/>
    </location>
</feature>
<dbReference type="EMBL" id="CH476619">
    <property type="protein sequence ID" value="EEP82697.1"/>
    <property type="molecule type" value="Genomic_DNA"/>
</dbReference>
<dbReference type="GO" id="GO:0016020">
    <property type="term" value="C:membrane"/>
    <property type="evidence" value="ECO:0007669"/>
    <property type="project" value="UniProtKB-SubCell"/>
</dbReference>
<feature type="transmembrane region" description="Helical" evidence="7">
    <location>
        <begin position="47"/>
        <end position="68"/>
    </location>
</feature>
<dbReference type="GeneID" id="8443932"/>
<evidence type="ECO:0000259" key="9">
    <source>
        <dbReference type="PROSITE" id="PS51035"/>
    </source>
</evidence>
<dbReference type="RefSeq" id="XP_002582789.1">
    <property type="nucleotide sequence ID" value="XM_002582743.1"/>
</dbReference>
<keyword evidence="5 7" id="KW-0472">Membrane</keyword>
<evidence type="ECO:0000256" key="1">
    <source>
        <dbReference type="ARBA" id="ARBA00004141"/>
    </source>
</evidence>
<dbReference type="eggNOG" id="KOG2296">
    <property type="taxonomic scope" value="Eukaryota"/>
</dbReference>
<accession>C4JZG1</accession>
<feature type="transmembrane region" description="Helical" evidence="7">
    <location>
        <begin position="95"/>
        <end position="114"/>
    </location>
</feature>
<dbReference type="OrthoDB" id="203099at2759"/>
<gene>
    <name evidence="10" type="ORF">UREG_07562</name>
</gene>
<feature type="compositionally biased region" description="Acidic residues" evidence="6">
    <location>
        <begin position="891"/>
        <end position="903"/>
    </location>
</feature>
<dbReference type="InterPro" id="IPR003103">
    <property type="entry name" value="BAG_domain"/>
</dbReference>
<evidence type="ECO:0000313" key="10">
    <source>
        <dbReference type="EMBL" id="EEP82697.1"/>
    </source>
</evidence>
<feature type="transmembrane region" description="Helical" evidence="7">
    <location>
        <begin position="135"/>
        <end position="159"/>
    </location>
</feature>
<feature type="compositionally biased region" description="Basic residues" evidence="6">
    <location>
        <begin position="957"/>
        <end position="966"/>
    </location>
</feature>
<keyword evidence="4 7" id="KW-1133">Transmembrane helix</keyword>
<dbReference type="PANTHER" id="PTHR21355:SF0">
    <property type="entry name" value="G-PROTEIN COUPLED RECEPTOR-ASSOCIATED PROTEIN LMBRD2"/>
    <property type="match status" value="1"/>
</dbReference>
<dbReference type="STRING" id="336963.C4JZG1"/>
<dbReference type="Pfam" id="PF04791">
    <property type="entry name" value="LMBR1"/>
    <property type="match status" value="2"/>
</dbReference>
<feature type="transmembrane region" description="Helical" evidence="7">
    <location>
        <begin position="356"/>
        <end position="374"/>
    </location>
</feature>
<name>C4JZG1_UNCRE</name>
<organism evidence="10 11">
    <name type="scientific">Uncinocarpus reesii (strain UAMH 1704)</name>
    <dbReference type="NCBI Taxonomy" id="336963"/>
    <lineage>
        <taxon>Eukaryota</taxon>
        <taxon>Fungi</taxon>
        <taxon>Dikarya</taxon>
        <taxon>Ascomycota</taxon>
        <taxon>Pezizomycotina</taxon>
        <taxon>Eurotiomycetes</taxon>
        <taxon>Eurotiomycetidae</taxon>
        <taxon>Onygenales</taxon>
        <taxon>Onygenaceae</taxon>
        <taxon>Uncinocarpus</taxon>
    </lineage>
</organism>
<feature type="compositionally biased region" description="Basic and acidic residues" evidence="6">
    <location>
        <begin position="936"/>
        <end position="956"/>
    </location>
</feature>
<dbReference type="InterPro" id="IPR029071">
    <property type="entry name" value="Ubiquitin-like_domsf"/>
</dbReference>
<dbReference type="VEuPathDB" id="FungiDB:UREG_07562"/>
<feature type="region of interest" description="Disordered" evidence="6">
    <location>
        <begin position="891"/>
        <end position="1009"/>
    </location>
</feature>
<dbReference type="PROSITE" id="PS50053">
    <property type="entry name" value="UBIQUITIN_2"/>
    <property type="match status" value="1"/>
</dbReference>
<reference evidence="11" key="1">
    <citation type="journal article" date="2009" name="Genome Res.">
        <title>Comparative genomic analyses of the human fungal pathogens Coccidioides and their relatives.</title>
        <authorList>
            <person name="Sharpton T.J."/>
            <person name="Stajich J.E."/>
            <person name="Rounsley S.D."/>
            <person name="Gardner M.J."/>
            <person name="Wortman J.R."/>
            <person name="Jordar V.S."/>
            <person name="Maiti R."/>
            <person name="Kodira C.D."/>
            <person name="Neafsey D.E."/>
            <person name="Zeng Q."/>
            <person name="Hung C.-Y."/>
            <person name="McMahan C."/>
            <person name="Muszewska A."/>
            <person name="Grynberg M."/>
            <person name="Mandel M.A."/>
            <person name="Kellner E.M."/>
            <person name="Barker B.M."/>
            <person name="Galgiani J.N."/>
            <person name="Orbach M.J."/>
            <person name="Kirkland T.N."/>
            <person name="Cole G.T."/>
            <person name="Henn M.R."/>
            <person name="Birren B.W."/>
            <person name="Taylor J.W."/>
        </authorList>
    </citation>
    <scope>NUCLEOTIDE SEQUENCE [LARGE SCALE GENOMIC DNA]</scope>
    <source>
        <strain evidence="11">UAMH 1704</strain>
    </source>
</reference>